<evidence type="ECO:0000313" key="7">
    <source>
        <dbReference type="EMBL" id="KRX75052.1"/>
    </source>
</evidence>
<sequence length="68" mass="7900">LPDQLNCALHLSYHYSLPYPEHSSLNATTEEMIFRNYTAHDLFKIAESFYESLGFPAMNDAFWNISLL</sequence>
<dbReference type="STRING" id="6337.A0A0V0WGT8"/>
<comment type="caution">
    <text evidence="6">Lacks conserved residue(s) required for the propagation of feature annotation.</text>
</comment>
<accession>A0A0V0WGT8</accession>
<name>A0A0V0WGT8_TRIPS</name>
<evidence type="ECO:0000256" key="3">
    <source>
        <dbReference type="ARBA" id="ARBA00023157"/>
    </source>
</evidence>
<comment type="similarity">
    <text evidence="1 6">Belongs to the peptidase M2 family.</text>
</comment>
<dbReference type="SUPFAM" id="SSF55486">
    <property type="entry name" value="Metalloproteases ('zincins'), catalytic domain"/>
    <property type="match status" value="1"/>
</dbReference>
<dbReference type="GO" id="GO:0016020">
    <property type="term" value="C:membrane"/>
    <property type="evidence" value="ECO:0007669"/>
    <property type="project" value="InterPro"/>
</dbReference>
<dbReference type="Pfam" id="PF01401">
    <property type="entry name" value="Peptidase_M2"/>
    <property type="match status" value="1"/>
</dbReference>
<evidence type="ECO:0000256" key="5">
    <source>
        <dbReference type="PIRSR" id="PIRSR601548-10"/>
    </source>
</evidence>
<dbReference type="GO" id="GO:0006508">
    <property type="term" value="P:proteolysis"/>
    <property type="evidence" value="ECO:0007669"/>
    <property type="project" value="InterPro"/>
</dbReference>
<dbReference type="GO" id="GO:0008237">
    <property type="term" value="F:metallopeptidase activity"/>
    <property type="evidence" value="ECO:0007669"/>
    <property type="project" value="InterPro"/>
</dbReference>
<dbReference type="InterPro" id="IPR001548">
    <property type="entry name" value="Peptidase_M2"/>
</dbReference>
<keyword evidence="3" id="KW-1015">Disulfide bond</keyword>
<proteinExistence type="inferred from homology"/>
<keyword evidence="2" id="KW-0732">Signal</keyword>
<dbReference type="AlphaFoldDB" id="A0A0V0WGT8"/>
<dbReference type="EMBL" id="JYDU01001010">
    <property type="protein sequence ID" value="KRX75052.1"/>
    <property type="molecule type" value="Genomic_DNA"/>
</dbReference>
<feature type="non-terminal residue" evidence="7">
    <location>
        <position position="68"/>
    </location>
</feature>
<dbReference type="Proteomes" id="UP000054815">
    <property type="component" value="Unassembled WGS sequence"/>
</dbReference>
<evidence type="ECO:0000313" key="8">
    <source>
        <dbReference type="Proteomes" id="UP000054815"/>
    </source>
</evidence>
<dbReference type="GO" id="GO:0008241">
    <property type="term" value="F:peptidyl-dipeptidase activity"/>
    <property type="evidence" value="ECO:0007669"/>
    <property type="project" value="InterPro"/>
</dbReference>
<feature type="non-terminal residue" evidence="7">
    <location>
        <position position="1"/>
    </location>
</feature>
<evidence type="ECO:0000256" key="6">
    <source>
        <dbReference type="PROSITE-ProRule" id="PRU01355"/>
    </source>
</evidence>
<evidence type="ECO:0000256" key="4">
    <source>
        <dbReference type="ARBA" id="ARBA00023180"/>
    </source>
</evidence>
<evidence type="ECO:0000256" key="2">
    <source>
        <dbReference type="ARBA" id="ARBA00022729"/>
    </source>
</evidence>
<gene>
    <name evidence="7" type="ORF">T4E_12179</name>
</gene>
<keyword evidence="4 5" id="KW-0325">Glycoprotein</keyword>
<dbReference type="PROSITE" id="PS52011">
    <property type="entry name" value="PEPTIDASE_M2"/>
    <property type="match status" value="1"/>
</dbReference>
<reference evidence="7 8" key="1">
    <citation type="submission" date="2015-01" db="EMBL/GenBank/DDBJ databases">
        <title>Evolution of Trichinella species and genotypes.</title>
        <authorList>
            <person name="Korhonen P.K."/>
            <person name="Edoardo P."/>
            <person name="Giuseppe L.R."/>
            <person name="Gasser R.B."/>
        </authorList>
    </citation>
    <scope>NUCLEOTIDE SEQUENCE [LARGE SCALE GENOMIC DNA]</scope>
    <source>
        <strain evidence="7">ISS141</strain>
    </source>
</reference>
<protein>
    <submittedName>
        <fullName evidence="7">Uncharacterized protein</fullName>
    </submittedName>
</protein>
<organism evidence="7 8">
    <name type="scientific">Trichinella pseudospiralis</name>
    <name type="common">Parasitic roundworm</name>
    <dbReference type="NCBI Taxonomy" id="6337"/>
    <lineage>
        <taxon>Eukaryota</taxon>
        <taxon>Metazoa</taxon>
        <taxon>Ecdysozoa</taxon>
        <taxon>Nematoda</taxon>
        <taxon>Enoplea</taxon>
        <taxon>Dorylaimia</taxon>
        <taxon>Trichinellida</taxon>
        <taxon>Trichinellidae</taxon>
        <taxon>Trichinella</taxon>
    </lineage>
</organism>
<evidence type="ECO:0000256" key="1">
    <source>
        <dbReference type="ARBA" id="ARBA00008139"/>
    </source>
</evidence>
<comment type="caution">
    <text evidence="7">The sequence shown here is derived from an EMBL/GenBank/DDBJ whole genome shotgun (WGS) entry which is preliminary data.</text>
</comment>
<feature type="glycosylation site" description="N-linked (GlcNAc...) asparagine; partial" evidence="5">
    <location>
        <position position="64"/>
    </location>
</feature>